<dbReference type="RefSeq" id="YP_010648896.1">
    <property type="nucleotide sequence ID" value="NC_070763.1"/>
</dbReference>
<accession>A0A650EYV4</accession>
<proteinExistence type="predicted"/>
<gene>
    <name evidence="1" type="primary">16</name>
    <name evidence="1" type="ORF">SEA_FORZA_16</name>
</gene>
<dbReference type="GeneID" id="77924384"/>
<evidence type="ECO:0000313" key="2">
    <source>
        <dbReference type="Proteomes" id="UP000423482"/>
    </source>
</evidence>
<reference evidence="1 2" key="1">
    <citation type="submission" date="2019-04" db="EMBL/GenBank/DDBJ databases">
        <authorList>
            <person name="Pope W.H."/>
            <person name="Garlena R.A."/>
            <person name="Russell D.A."/>
            <person name="Jacobs-Sera D."/>
            <person name="Hatfull G.F."/>
        </authorList>
    </citation>
    <scope>NUCLEOTIDE SEQUENCE [LARGE SCALE GENOMIC DNA]</scope>
</reference>
<protein>
    <submittedName>
        <fullName evidence="1">Uncharacterized protein</fullName>
    </submittedName>
</protein>
<evidence type="ECO:0000313" key="1">
    <source>
        <dbReference type="EMBL" id="QGT55009.1"/>
    </source>
</evidence>
<dbReference type="Proteomes" id="UP000423482">
    <property type="component" value="Segment"/>
</dbReference>
<dbReference type="KEGG" id="vg:77924384"/>
<organism evidence="1 2">
    <name type="scientific">Gordonia phage Forza</name>
    <dbReference type="NCBI Taxonomy" id="2571247"/>
    <lineage>
        <taxon>Viruses</taxon>
        <taxon>Duplodnaviria</taxon>
        <taxon>Heunggongvirae</taxon>
        <taxon>Uroviricota</taxon>
        <taxon>Caudoviricetes</taxon>
        <taxon>Forzavirus</taxon>
        <taxon>Forzavirus forza</taxon>
    </lineage>
</organism>
<keyword evidence="2" id="KW-1185">Reference proteome</keyword>
<sequence length="118" mass="13812">MAIESTFEVTEDHIKLAKRTYFSYDEWCEFGGPVVDPKRPYGNSSVYEDMAEILGVPMEEDAWGDPILPSGMKERLDKLHHEMEHFFQILAVYCTEGVRPGRYKRENRYDATSWIRAE</sequence>
<name>A0A650EYV4_9CAUD</name>
<dbReference type="EMBL" id="MK814760">
    <property type="protein sequence ID" value="QGT55009.1"/>
    <property type="molecule type" value="Genomic_DNA"/>
</dbReference>